<organism evidence="1 2">
    <name type="scientific">Cucumis sativus</name>
    <name type="common">Cucumber</name>
    <dbReference type="NCBI Taxonomy" id="3659"/>
    <lineage>
        <taxon>Eukaryota</taxon>
        <taxon>Viridiplantae</taxon>
        <taxon>Streptophyta</taxon>
        <taxon>Embryophyta</taxon>
        <taxon>Tracheophyta</taxon>
        <taxon>Spermatophyta</taxon>
        <taxon>Magnoliopsida</taxon>
        <taxon>eudicotyledons</taxon>
        <taxon>Gunneridae</taxon>
        <taxon>Pentapetalae</taxon>
        <taxon>rosids</taxon>
        <taxon>fabids</taxon>
        <taxon>Cucurbitales</taxon>
        <taxon>Cucurbitaceae</taxon>
        <taxon>Benincaseae</taxon>
        <taxon>Cucumis</taxon>
    </lineage>
</organism>
<reference evidence="1 2" key="1">
    <citation type="journal article" date="2009" name="Nat. Genet.">
        <title>The genome of the cucumber, Cucumis sativus L.</title>
        <authorList>
            <person name="Huang S."/>
            <person name="Li R."/>
            <person name="Zhang Z."/>
            <person name="Li L."/>
            <person name="Gu X."/>
            <person name="Fan W."/>
            <person name="Lucas W.J."/>
            <person name="Wang X."/>
            <person name="Xie B."/>
            <person name="Ni P."/>
            <person name="Ren Y."/>
            <person name="Zhu H."/>
            <person name="Li J."/>
            <person name="Lin K."/>
            <person name="Jin W."/>
            <person name="Fei Z."/>
            <person name="Li G."/>
            <person name="Staub J."/>
            <person name="Kilian A."/>
            <person name="van der Vossen E.A."/>
            <person name="Wu Y."/>
            <person name="Guo J."/>
            <person name="He J."/>
            <person name="Jia Z."/>
            <person name="Ren Y."/>
            <person name="Tian G."/>
            <person name="Lu Y."/>
            <person name="Ruan J."/>
            <person name="Qian W."/>
            <person name="Wang M."/>
            <person name="Huang Q."/>
            <person name="Li B."/>
            <person name="Xuan Z."/>
            <person name="Cao J."/>
            <person name="Asan"/>
            <person name="Wu Z."/>
            <person name="Zhang J."/>
            <person name="Cai Q."/>
            <person name="Bai Y."/>
            <person name="Zhao B."/>
            <person name="Han Y."/>
            <person name="Li Y."/>
            <person name="Li X."/>
            <person name="Wang S."/>
            <person name="Shi Q."/>
            <person name="Liu S."/>
            <person name="Cho W.K."/>
            <person name="Kim J.Y."/>
            <person name="Xu Y."/>
            <person name="Heller-Uszynska K."/>
            <person name="Miao H."/>
            <person name="Cheng Z."/>
            <person name="Zhang S."/>
            <person name="Wu J."/>
            <person name="Yang Y."/>
            <person name="Kang H."/>
            <person name="Li M."/>
            <person name="Liang H."/>
            <person name="Ren X."/>
            <person name="Shi Z."/>
            <person name="Wen M."/>
            <person name="Jian M."/>
            <person name="Yang H."/>
            <person name="Zhang G."/>
            <person name="Yang Z."/>
            <person name="Chen R."/>
            <person name="Liu S."/>
            <person name="Li J."/>
            <person name="Ma L."/>
            <person name="Liu H."/>
            <person name="Zhou Y."/>
            <person name="Zhao J."/>
            <person name="Fang X."/>
            <person name="Li G."/>
            <person name="Fang L."/>
            <person name="Li Y."/>
            <person name="Liu D."/>
            <person name="Zheng H."/>
            <person name="Zhang Y."/>
            <person name="Qin N."/>
            <person name="Li Z."/>
            <person name="Yang G."/>
            <person name="Yang S."/>
            <person name="Bolund L."/>
            <person name="Kristiansen K."/>
            <person name="Zheng H."/>
            <person name="Li S."/>
            <person name="Zhang X."/>
            <person name="Yang H."/>
            <person name="Wang J."/>
            <person name="Sun R."/>
            <person name="Zhang B."/>
            <person name="Jiang S."/>
            <person name="Wang J."/>
            <person name="Du Y."/>
            <person name="Li S."/>
        </authorList>
    </citation>
    <scope>NUCLEOTIDE SEQUENCE [LARGE SCALE GENOMIC DNA]</scope>
    <source>
        <strain evidence="2">cv. 9930</strain>
    </source>
</reference>
<name>A0A0A0KK41_CUCSA</name>
<reference evidence="1 2" key="4">
    <citation type="journal article" date="2011" name="BMC Genomics">
        <title>RNA-Seq improves annotation of protein-coding genes in the cucumber genome.</title>
        <authorList>
            <person name="Li Z."/>
            <person name="Zhang Z."/>
            <person name="Yan P."/>
            <person name="Huang S."/>
            <person name="Fei Z."/>
            <person name="Lin K."/>
        </authorList>
    </citation>
    <scope>NUCLEOTIDE SEQUENCE [LARGE SCALE GENOMIC DNA]</scope>
    <source>
        <strain evidence="2">cv. 9930</strain>
    </source>
</reference>
<proteinExistence type="predicted"/>
<dbReference type="EMBL" id="CM002927">
    <property type="protein sequence ID" value="KGN49204.1"/>
    <property type="molecule type" value="Genomic_DNA"/>
</dbReference>
<dbReference type="AlphaFoldDB" id="A0A0A0KK41"/>
<dbReference type="Gramene" id="KGN49204">
    <property type="protein sequence ID" value="KGN49204"/>
    <property type="gene ID" value="Csa_6G517120"/>
</dbReference>
<keyword evidence="2" id="KW-1185">Reference proteome</keyword>
<reference evidence="1 2" key="2">
    <citation type="journal article" date="2009" name="PLoS ONE">
        <title>An integrated genetic and cytogenetic map of the cucumber genome.</title>
        <authorList>
            <person name="Ren Y."/>
            <person name="Zhang Z."/>
            <person name="Liu J."/>
            <person name="Staub J.E."/>
            <person name="Han Y."/>
            <person name="Cheng Z."/>
            <person name="Li X."/>
            <person name="Lu J."/>
            <person name="Miao H."/>
            <person name="Kang H."/>
            <person name="Xie B."/>
            <person name="Gu X."/>
            <person name="Wang X."/>
            <person name="Du Y."/>
            <person name="Jin W."/>
            <person name="Huang S."/>
        </authorList>
    </citation>
    <scope>NUCLEOTIDE SEQUENCE [LARGE SCALE GENOMIC DNA]</scope>
    <source>
        <strain evidence="2">cv. 9930</strain>
    </source>
</reference>
<protein>
    <submittedName>
        <fullName evidence="1">Uncharacterized protein</fullName>
    </submittedName>
</protein>
<reference evidence="1 2" key="3">
    <citation type="journal article" date="2010" name="BMC Genomics">
        <title>Transcriptome sequencing and comparative analysis of cucumber flowers with different sex types.</title>
        <authorList>
            <person name="Guo S."/>
            <person name="Zheng Y."/>
            <person name="Joung J.G."/>
            <person name="Liu S."/>
            <person name="Zhang Z."/>
            <person name="Crasta O.R."/>
            <person name="Sobral B.W."/>
            <person name="Xu Y."/>
            <person name="Huang S."/>
            <person name="Fei Z."/>
        </authorList>
    </citation>
    <scope>NUCLEOTIDE SEQUENCE [LARGE SCALE GENOMIC DNA]</scope>
    <source>
        <strain evidence="2">cv. 9930</strain>
    </source>
</reference>
<dbReference type="Proteomes" id="UP000029981">
    <property type="component" value="Chromosome 6"/>
</dbReference>
<accession>A0A0A0KK41</accession>
<gene>
    <name evidence="1" type="ORF">Csa_6G517120</name>
</gene>
<evidence type="ECO:0000313" key="2">
    <source>
        <dbReference type="Proteomes" id="UP000029981"/>
    </source>
</evidence>
<sequence>MHKKIQFQLLENNRSGAVWKSVAARIILKPELLLASVLDGFLHRSSHPPEQFLELLSTVVIVSGYLRKIIKDSQTQRQTIAVAI</sequence>
<evidence type="ECO:0000313" key="1">
    <source>
        <dbReference type="EMBL" id="KGN49204.1"/>
    </source>
</evidence>